<dbReference type="Gene3D" id="3.40.190.10">
    <property type="entry name" value="Periplasmic binding protein-like II"/>
    <property type="match status" value="1"/>
</dbReference>
<dbReference type="Pfam" id="PF13343">
    <property type="entry name" value="SBP_bac_6"/>
    <property type="match status" value="1"/>
</dbReference>
<dbReference type="GO" id="GO:0030288">
    <property type="term" value="C:outer membrane-bounded periplasmic space"/>
    <property type="evidence" value="ECO:0007669"/>
    <property type="project" value="TreeGrafter"/>
</dbReference>
<dbReference type="Proteomes" id="UP000016895">
    <property type="component" value="Chromosome 2"/>
</dbReference>
<dbReference type="PANTHER" id="PTHR30006">
    <property type="entry name" value="THIAMINE-BINDING PERIPLASMIC PROTEIN-RELATED"/>
    <property type="match status" value="1"/>
</dbReference>
<accession>U4KD67</accession>
<sequence>MRSHFQILARRVALLLTCISPFGVHASTDELVILTTFSREPLIPLVEQFSKEHKNAKIKVIHRPTTSSMTLLSKSYVEDIDLVLTSSPLVISSLVKQGKLANVPDEMRAPEALKPYILPSTDSVVTIGYSGAGVVWNSDYLNNHQLPQPQGFQSLVDPVYFGHVTMSTPSRSGTTQLMIESTLEHYGWNKGWTVINNIGANLGTLSSRSFGVSDAIASGSLGLGPTIDSYAKILMRKLDYVGFVHDTRLTLMPTYIGLVKRKSQDAYLTSFVERLLSPNIQASIQENAFAKYSVLNTELLSNDHVQLNLDTISSREEGIKLLFDITVTKQLPALQDAWLRVISAREKYYLDTTALHELDSIESLLFAPPVSLEMFNQQMDNIFNTGKSNAEISALLAQWQHNIRVIREDTLEIVADRIRMLSGGLK</sequence>
<dbReference type="EMBL" id="FO203527">
    <property type="protein sequence ID" value="CCO60883.1"/>
    <property type="molecule type" value="Genomic_DNA"/>
</dbReference>
<evidence type="ECO:0000256" key="2">
    <source>
        <dbReference type="SAM" id="SignalP"/>
    </source>
</evidence>
<dbReference type="SUPFAM" id="SSF53850">
    <property type="entry name" value="Periplasmic binding protein-like II"/>
    <property type="match status" value="1"/>
</dbReference>
<dbReference type="KEGG" id="vni:VIBNI_B1113"/>
<evidence type="ECO:0000256" key="1">
    <source>
        <dbReference type="ARBA" id="ARBA00022729"/>
    </source>
</evidence>
<protein>
    <submittedName>
        <fullName evidence="3">Putative ABC-type Fe3+ transport system, periplasmic component</fullName>
    </submittedName>
</protein>
<evidence type="ECO:0000313" key="3">
    <source>
        <dbReference type="EMBL" id="CCO60883.1"/>
    </source>
</evidence>
<feature type="chain" id="PRO_5004650276" evidence="2">
    <location>
        <begin position="27"/>
        <end position="426"/>
    </location>
</feature>
<dbReference type="STRING" id="28173.VIBNI_B1113"/>
<feature type="signal peptide" evidence="2">
    <location>
        <begin position="1"/>
        <end position="26"/>
    </location>
</feature>
<reference evidence="3 4" key="1">
    <citation type="journal article" date="2013" name="ISME J.">
        <title>Comparative genomics of pathogenic lineages of Vibrio nigripulchritudo identifies virulence-associated traits.</title>
        <authorList>
            <person name="Goudenege D."/>
            <person name="Labreuche Y."/>
            <person name="Krin E."/>
            <person name="Ansquer D."/>
            <person name="Mangenot S."/>
            <person name="Calteau A."/>
            <person name="Medigue C."/>
            <person name="Mazel D."/>
            <person name="Polz M.F."/>
            <person name="Le Roux F."/>
        </authorList>
    </citation>
    <scope>NUCLEOTIDE SEQUENCE [LARGE SCALE GENOMIC DNA]</scope>
    <source>
        <strain evidence="4">SnF1</strain>
    </source>
</reference>
<keyword evidence="1 2" id="KW-0732">Signal</keyword>
<dbReference type="eggNOG" id="COG1840">
    <property type="taxonomic scope" value="Bacteria"/>
</dbReference>
<name>U4KD67_9VIBR</name>
<dbReference type="AlphaFoldDB" id="U4KD67"/>
<gene>
    <name evidence="3" type="ORF">VIBNI_B1113</name>
</gene>
<evidence type="ECO:0000313" key="4">
    <source>
        <dbReference type="Proteomes" id="UP000016895"/>
    </source>
</evidence>
<dbReference type="PATRIC" id="fig|1260221.3.peg.4732"/>
<dbReference type="OrthoDB" id="305758at2"/>
<keyword evidence="4" id="KW-1185">Reference proteome</keyword>
<dbReference type="PANTHER" id="PTHR30006:SF25">
    <property type="entry name" value="PHOSPHOGLYCERATE TRANSPORT REGULATORY PROTEIN PGTC"/>
    <property type="match status" value="1"/>
</dbReference>
<proteinExistence type="predicted"/>
<dbReference type="RefSeq" id="WP_022561419.1">
    <property type="nucleotide sequence ID" value="NC_022543.1"/>
</dbReference>
<organism evidence="3 4">
    <name type="scientific">Vibrio nigripulchritudo</name>
    <dbReference type="NCBI Taxonomy" id="28173"/>
    <lineage>
        <taxon>Bacteria</taxon>
        <taxon>Pseudomonadati</taxon>
        <taxon>Pseudomonadota</taxon>
        <taxon>Gammaproteobacteria</taxon>
        <taxon>Vibrionales</taxon>
        <taxon>Vibrionaceae</taxon>
        <taxon>Vibrio</taxon>
    </lineage>
</organism>